<dbReference type="RefSeq" id="WP_307044433.1">
    <property type="nucleotide sequence ID" value="NZ_JAUSYA010000001.1"/>
</dbReference>
<feature type="compositionally biased region" description="Gly residues" evidence="1">
    <location>
        <begin position="57"/>
        <end position="75"/>
    </location>
</feature>
<proteinExistence type="predicted"/>
<protein>
    <submittedName>
        <fullName evidence="3">Uncharacterized protein</fullName>
    </submittedName>
</protein>
<feature type="compositionally biased region" description="Low complexity" evidence="1">
    <location>
        <begin position="35"/>
        <end position="56"/>
    </location>
</feature>
<accession>A0ABU0Q2M6</accession>
<evidence type="ECO:0000256" key="2">
    <source>
        <dbReference type="SAM" id="SignalP"/>
    </source>
</evidence>
<reference evidence="3 4" key="1">
    <citation type="submission" date="2023-07" db="EMBL/GenBank/DDBJ databases">
        <title>Comparative genomics of wheat-associated soil bacteria to identify genetic determinants of phenazine resistance.</title>
        <authorList>
            <person name="Mouncey N."/>
        </authorList>
    </citation>
    <scope>NUCLEOTIDE SEQUENCE [LARGE SCALE GENOMIC DNA]</scope>
    <source>
        <strain evidence="3 4">W4I19-2</strain>
    </source>
</reference>
<feature type="signal peptide" evidence="2">
    <location>
        <begin position="1"/>
        <end position="31"/>
    </location>
</feature>
<feature type="chain" id="PRO_5046234999" evidence="2">
    <location>
        <begin position="32"/>
        <end position="110"/>
    </location>
</feature>
<evidence type="ECO:0000313" key="4">
    <source>
        <dbReference type="Proteomes" id="UP001243364"/>
    </source>
</evidence>
<dbReference type="Proteomes" id="UP001243364">
    <property type="component" value="Unassembled WGS sequence"/>
</dbReference>
<sequence length="110" mass="10737">MNRSTSRSALSSRRRGHVVAGLLTAVTIALAGQGTAAAAEQPAQSRTATETVAAHGTGNGTANGTGNGTANGTGNGAAHAAGFGPLGLLHVLGGLLPDGVTLPKNNNDWQ</sequence>
<keyword evidence="2" id="KW-0732">Signal</keyword>
<feature type="region of interest" description="Disordered" evidence="1">
    <location>
        <begin position="35"/>
        <end position="79"/>
    </location>
</feature>
<gene>
    <name evidence="3" type="ORF">QFZ56_003888</name>
</gene>
<dbReference type="EMBL" id="JAUSYA010000001">
    <property type="protein sequence ID" value="MDQ0684925.1"/>
    <property type="molecule type" value="Genomic_DNA"/>
</dbReference>
<evidence type="ECO:0000313" key="3">
    <source>
        <dbReference type="EMBL" id="MDQ0684925.1"/>
    </source>
</evidence>
<comment type="caution">
    <text evidence="3">The sequence shown here is derived from an EMBL/GenBank/DDBJ whole genome shotgun (WGS) entry which is preliminary data.</text>
</comment>
<organism evidence="3 4">
    <name type="scientific">Streptomyces achromogenes</name>
    <dbReference type="NCBI Taxonomy" id="67255"/>
    <lineage>
        <taxon>Bacteria</taxon>
        <taxon>Bacillati</taxon>
        <taxon>Actinomycetota</taxon>
        <taxon>Actinomycetes</taxon>
        <taxon>Kitasatosporales</taxon>
        <taxon>Streptomycetaceae</taxon>
        <taxon>Streptomyces</taxon>
    </lineage>
</organism>
<name>A0ABU0Q2M6_STRAH</name>
<evidence type="ECO:0000256" key="1">
    <source>
        <dbReference type="SAM" id="MobiDB-lite"/>
    </source>
</evidence>
<keyword evidence="4" id="KW-1185">Reference proteome</keyword>